<dbReference type="Proteomes" id="UP001385389">
    <property type="component" value="Chromosome"/>
</dbReference>
<keyword evidence="3" id="KW-1185">Reference proteome</keyword>
<dbReference type="EMBL" id="CP146609">
    <property type="protein sequence ID" value="WWX21683.1"/>
    <property type="molecule type" value="Genomic_DNA"/>
</dbReference>
<protein>
    <submittedName>
        <fullName evidence="2">Metallophosphoesterase</fullName>
    </submittedName>
</protein>
<dbReference type="CDD" id="cd00838">
    <property type="entry name" value="MPP_superfamily"/>
    <property type="match status" value="1"/>
</dbReference>
<evidence type="ECO:0000313" key="2">
    <source>
        <dbReference type="EMBL" id="WWX21683.1"/>
    </source>
</evidence>
<dbReference type="InterPro" id="IPR004843">
    <property type="entry name" value="Calcineurin-like_PHP"/>
</dbReference>
<dbReference type="SUPFAM" id="SSF56300">
    <property type="entry name" value="Metallo-dependent phosphatases"/>
    <property type="match status" value="1"/>
</dbReference>
<sequence length="224" mass="25904">MILVVGDLHGEFGELNHLINHKRPEIVLQVGDFGFYPKEPEYDPAKRVKAQGTKIYWCDGNHEDHEALELIQVNDQLEVAPNCFYQPQGSILELPDGRRVLFFGGAEFMDKAHRNRGEDWFPQEVPTYLDFAKVMDEPVDIVVSHTAPACFSLKKEPPFGYAKKSWLAKFDEPTPKMLDAILEIVKPKQWFFGHYHVHQVGHDQGVDWTALSYPRSSNRWWIEL</sequence>
<accession>A0ABZ2IST5</accession>
<dbReference type="RefSeq" id="WP_338667347.1">
    <property type="nucleotide sequence ID" value="NZ_CP146609.1"/>
</dbReference>
<evidence type="ECO:0000313" key="3">
    <source>
        <dbReference type="Proteomes" id="UP001385389"/>
    </source>
</evidence>
<reference evidence="2 3" key="1">
    <citation type="submission" date="2024-03" db="EMBL/GenBank/DDBJ databases">
        <title>Phenotype and Genome Characterization of a Sulfate-Reducing Bacterium Pseudodesulfovibrio sp. strain 5S69, isolated from Petroleum Reservoir in Tatarstan (Russia).</title>
        <authorList>
            <person name="Bidzhieva S.K."/>
            <person name="Kadnikov V."/>
            <person name="Tourova T.P."/>
            <person name="Samigullina S.R."/>
            <person name="Sokolova D.S."/>
            <person name="Poltaraus A.B."/>
            <person name="Avtukh A.N."/>
            <person name="Tereshina V.M."/>
            <person name="Mardanov A.V."/>
            <person name="Nazina T.N."/>
        </authorList>
    </citation>
    <scope>NUCLEOTIDE SEQUENCE [LARGE SCALE GENOMIC DNA]</scope>
    <source>
        <strain evidence="2 3">5S69</strain>
    </source>
</reference>
<organism evidence="2 3">
    <name type="scientific">Pseudodesulfovibrio methanolicus</name>
    <dbReference type="NCBI Taxonomy" id="3126690"/>
    <lineage>
        <taxon>Bacteria</taxon>
        <taxon>Pseudomonadati</taxon>
        <taxon>Thermodesulfobacteriota</taxon>
        <taxon>Desulfovibrionia</taxon>
        <taxon>Desulfovibrionales</taxon>
        <taxon>Desulfovibrionaceae</taxon>
    </lineage>
</organism>
<evidence type="ECO:0000259" key="1">
    <source>
        <dbReference type="Pfam" id="PF00149"/>
    </source>
</evidence>
<dbReference type="Gene3D" id="3.60.21.10">
    <property type="match status" value="1"/>
</dbReference>
<dbReference type="Pfam" id="PF00149">
    <property type="entry name" value="Metallophos"/>
    <property type="match status" value="1"/>
</dbReference>
<feature type="domain" description="Calcineurin-like phosphoesterase" evidence="1">
    <location>
        <begin position="2"/>
        <end position="197"/>
    </location>
</feature>
<name>A0ABZ2IST5_9BACT</name>
<proteinExistence type="predicted"/>
<gene>
    <name evidence="2" type="ORF">V8V93_14695</name>
</gene>
<dbReference type="InterPro" id="IPR029052">
    <property type="entry name" value="Metallo-depent_PP-like"/>
</dbReference>